<keyword evidence="8" id="KW-1185">Reference proteome</keyword>
<gene>
    <name evidence="7" type="ORF">DP939_08820</name>
</gene>
<keyword evidence="2" id="KW-0813">Transport</keyword>
<dbReference type="PANTHER" id="PTHR30085">
    <property type="entry name" value="AMINO ACID ABC TRANSPORTER PERMEASE"/>
    <property type="match status" value="1"/>
</dbReference>
<organism evidence="7 8">
    <name type="scientific">Spongiactinospora rosea</name>
    <dbReference type="NCBI Taxonomy" id="2248750"/>
    <lineage>
        <taxon>Bacteria</taxon>
        <taxon>Bacillati</taxon>
        <taxon>Actinomycetota</taxon>
        <taxon>Actinomycetes</taxon>
        <taxon>Streptosporangiales</taxon>
        <taxon>Streptosporangiaceae</taxon>
        <taxon>Spongiactinospora</taxon>
    </lineage>
</organism>
<dbReference type="PROSITE" id="PS01039">
    <property type="entry name" value="SBP_BACTERIAL_3"/>
    <property type="match status" value="1"/>
</dbReference>
<dbReference type="GO" id="GO:0005576">
    <property type="term" value="C:extracellular region"/>
    <property type="evidence" value="ECO:0007669"/>
    <property type="project" value="TreeGrafter"/>
</dbReference>
<dbReference type="SUPFAM" id="SSF53850">
    <property type="entry name" value="Periplasmic binding protein-like II"/>
    <property type="match status" value="1"/>
</dbReference>
<dbReference type="Pfam" id="PF00497">
    <property type="entry name" value="SBP_bac_3"/>
    <property type="match status" value="1"/>
</dbReference>
<dbReference type="InterPro" id="IPR051455">
    <property type="entry name" value="Bact_solute-bind_prot3"/>
</dbReference>
<dbReference type="AlphaFoldDB" id="A0A366M2W9"/>
<dbReference type="GO" id="GO:0030288">
    <property type="term" value="C:outer membrane-bounded periplasmic space"/>
    <property type="evidence" value="ECO:0007669"/>
    <property type="project" value="TreeGrafter"/>
</dbReference>
<sequence>MNAHTSGRYDVTCRETTRGSGGPANPGERAVRRYTPWGKGRAGDGGLPPVVPAEGPPEPGAGAAEAAAEVERAAEEEARVRRRRRARRFRLYGWLVALTAALVAGGWIVWNTGPPTEAELRELAKLTSKQTLRIGVKDDTPGIALRDPETGTYSGFDIDIALMIAEDLGFGKNQVEFLAIETEDRARKRAKNERGEFVDVDLVVASFSITPTREKDPTVGFSSPYLLTEQSVVTRDDYEGEVTSLSQLAGKKVCTLGTSTSEGALQSALERTGAKVTGVNRIKQCMDELLAGEYEAVSTDAAIMAGFVTRSGGRLRHHDVGLEANERWAINSGTNTALRTLVDLALYRSLADPGNRRWEDAYDRHIRPMMRTNPGIDIAGDRPPCPKRPEVRRWPWERDTSAQVC</sequence>
<dbReference type="GO" id="GO:0006865">
    <property type="term" value="P:amino acid transport"/>
    <property type="evidence" value="ECO:0007669"/>
    <property type="project" value="TreeGrafter"/>
</dbReference>
<feature type="domain" description="Solute-binding protein family 3/N-terminal" evidence="6">
    <location>
        <begin position="131"/>
        <end position="369"/>
    </location>
</feature>
<feature type="region of interest" description="Disordered" evidence="4">
    <location>
        <begin position="372"/>
        <end position="391"/>
    </location>
</feature>
<name>A0A366M2W9_9ACTN</name>
<feature type="transmembrane region" description="Helical" evidence="5">
    <location>
        <begin position="91"/>
        <end position="110"/>
    </location>
</feature>
<protein>
    <submittedName>
        <fullName evidence="7">Glutamate ABC transporter substrate-binding protein</fullName>
    </submittedName>
</protein>
<dbReference type="InterPro" id="IPR001638">
    <property type="entry name" value="Solute-binding_3/MltF_N"/>
</dbReference>
<dbReference type="InterPro" id="IPR018313">
    <property type="entry name" value="SBP_3_CS"/>
</dbReference>
<keyword evidence="5" id="KW-0472">Membrane</keyword>
<comment type="similarity">
    <text evidence="1">Belongs to the bacterial solute-binding protein 3 family.</text>
</comment>
<accession>A0A366M2W9</accession>
<evidence type="ECO:0000256" key="1">
    <source>
        <dbReference type="ARBA" id="ARBA00010333"/>
    </source>
</evidence>
<dbReference type="EMBL" id="QMEY01000003">
    <property type="protein sequence ID" value="RBQ19934.1"/>
    <property type="molecule type" value="Genomic_DNA"/>
</dbReference>
<evidence type="ECO:0000256" key="2">
    <source>
        <dbReference type="ARBA" id="ARBA00022448"/>
    </source>
</evidence>
<evidence type="ECO:0000256" key="5">
    <source>
        <dbReference type="SAM" id="Phobius"/>
    </source>
</evidence>
<feature type="compositionally biased region" description="Pro residues" evidence="4">
    <location>
        <begin position="49"/>
        <end position="59"/>
    </location>
</feature>
<evidence type="ECO:0000259" key="6">
    <source>
        <dbReference type="SMART" id="SM00062"/>
    </source>
</evidence>
<evidence type="ECO:0000256" key="4">
    <source>
        <dbReference type="SAM" id="MobiDB-lite"/>
    </source>
</evidence>
<evidence type="ECO:0000313" key="7">
    <source>
        <dbReference type="EMBL" id="RBQ19934.1"/>
    </source>
</evidence>
<evidence type="ECO:0000313" key="8">
    <source>
        <dbReference type="Proteomes" id="UP000253303"/>
    </source>
</evidence>
<feature type="region of interest" description="Disordered" evidence="4">
    <location>
        <begin position="1"/>
        <end position="66"/>
    </location>
</feature>
<dbReference type="SMART" id="SM00062">
    <property type="entry name" value="PBPb"/>
    <property type="match status" value="1"/>
</dbReference>
<proteinExistence type="inferred from homology"/>
<keyword evidence="5" id="KW-1133">Transmembrane helix</keyword>
<reference evidence="7 8" key="1">
    <citation type="submission" date="2018-06" db="EMBL/GenBank/DDBJ databases">
        <title>Sphaerisporangium craniellae sp. nov., isolated from a marine sponge in the South China Sea.</title>
        <authorList>
            <person name="Li L."/>
        </authorList>
    </citation>
    <scope>NUCLEOTIDE SEQUENCE [LARGE SCALE GENOMIC DNA]</scope>
    <source>
        <strain evidence="7 8">LHW63015</strain>
    </source>
</reference>
<keyword evidence="3" id="KW-0732">Signal</keyword>
<dbReference type="PANTHER" id="PTHR30085:SF6">
    <property type="entry name" value="ABC TRANSPORTER GLUTAMINE-BINDING PROTEIN GLNH"/>
    <property type="match status" value="1"/>
</dbReference>
<dbReference type="Gene3D" id="3.40.190.10">
    <property type="entry name" value="Periplasmic binding protein-like II"/>
    <property type="match status" value="2"/>
</dbReference>
<evidence type="ECO:0000256" key="3">
    <source>
        <dbReference type="ARBA" id="ARBA00022729"/>
    </source>
</evidence>
<dbReference type="Proteomes" id="UP000253303">
    <property type="component" value="Unassembled WGS sequence"/>
</dbReference>
<keyword evidence="5" id="KW-0812">Transmembrane</keyword>
<comment type="caution">
    <text evidence="7">The sequence shown here is derived from an EMBL/GenBank/DDBJ whole genome shotgun (WGS) entry which is preliminary data.</text>
</comment>